<comment type="caution">
    <text evidence="2">The sequence shown here is derived from an EMBL/GenBank/DDBJ whole genome shotgun (WGS) entry which is preliminary data.</text>
</comment>
<protein>
    <recommendedName>
        <fullName evidence="4">Helix-hairpin-helix domain-containing protein</fullName>
    </recommendedName>
</protein>
<sequence length="310" mass="36059">MKYLNELHGMKKWMNTYFGLSKGEFNGMLLLVVLIVTAGLIPDGYNYLKRDVADVNVREAIRRLEINDEERERSGSFKENRPEKRTGVKKIIPFYFDPNTIGVKKWQQLGLSERQAAAILKYLAKGGRFRKPDDLHKMYTISDRVCKLILPYVRIAPAEAKIYPEKGIYKKGNYVKPMLKIIEVNGADSLELEEIRGVGPAFAKRIIRYRERLGGFYKKEQLMEVFGLDSLKFEEIREQIAVDDLKLKKININTAVFEDFKHHPYIRYKQVNALIQYRKQHGNYSNIADLNKVAILDPETIARLAPYFTF</sequence>
<dbReference type="SUPFAM" id="SSF47781">
    <property type="entry name" value="RuvA domain 2-like"/>
    <property type="match status" value="3"/>
</dbReference>
<dbReference type="Gene3D" id="1.10.150.280">
    <property type="entry name" value="AF1531-like domain"/>
    <property type="match status" value="2"/>
</dbReference>
<dbReference type="EMBL" id="SWBQ01000002">
    <property type="protein sequence ID" value="TKC07074.1"/>
    <property type="molecule type" value="Genomic_DNA"/>
</dbReference>
<dbReference type="PANTHER" id="PTHR21180">
    <property type="entry name" value="ENDONUCLEASE/EXONUCLEASE/PHOSPHATASE FAMILY DOMAIN-CONTAINING PROTEIN 1"/>
    <property type="match status" value="1"/>
</dbReference>
<dbReference type="PANTHER" id="PTHR21180:SF32">
    <property type="entry name" value="ENDONUCLEASE_EXONUCLEASE_PHOSPHATASE FAMILY DOMAIN-CONTAINING PROTEIN 1"/>
    <property type="match status" value="1"/>
</dbReference>
<organism evidence="2 3">
    <name type="scientific">Pedobacter frigoris</name>
    <dbReference type="NCBI Taxonomy" id="2571272"/>
    <lineage>
        <taxon>Bacteria</taxon>
        <taxon>Pseudomonadati</taxon>
        <taxon>Bacteroidota</taxon>
        <taxon>Sphingobacteriia</taxon>
        <taxon>Sphingobacteriales</taxon>
        <taxon>Sphingobacteriaceae</taxon>
        <taxon>Pedobacter</taxon>
    </lineage>
</organism>
<dbReference type="Pfam" id="PF12836">
    <property type="entry name" value="HHH_3"/>
    <property type="match status" value="2"/>
</dbReference>
<dbReference type="GO" id="GO:0015627">
    <property type="term" value="C:type II protein secretion system complex"/>
    <property type="evidence" value="ECO:0007669"/>
    <property type="project" value="TreeGrafter"/>
</dbReference>
<keyword evidence="1" id="KW-1133">Transmembrane helix</keyword>
<evidence type="ECO:0000313" key="3">
    <source>
        <dbReference type="Proteomes" id="UP000307244"/>
    </source>
</evidence>
<accession>A0A4U1CNV6</accession>
<keyword evidence="3" id="KW-1185">Reference proteome</keyword>
<dbReference type="RefSeq" id="WP_136835343.1">
    <property type="nucleotide sequence ID" value="NZ_SWBQ01000002.1"/>
</dbReference>
<dbReference type="AlphaFoldDB" id="A0A4U1CNV6"/>
<evidence type="ECO:0000313" key="2">
    <source>
        <dbReference type="EMBL" id="TKC07074.1"/>
    </source>
</evidence>
<dbReference type="GO" id="GO:0015628">
    <property type="term" value="P:protein secretion by the type II secretion system"/>
    <property type="evidence" value="ECO:0007669"/>
    <property type="project" value="TreeGrafter"/>
</dbReference>
<dbReference type="InterPro" id="IPR010994">
    <property type="entry name" value="RuvA_2-like"/>
</dbReference>
<name>A0A4U1CNV6_9SPHI</name>
<proteinExistence type="predicted"/>
<dbReference type="Proteomes" id="UP000307244">
    <property type="component" value="Unassembled WGS sequence"/>
</dbReference>
<reference evidence="2 3" key="1">
    <citation type="submission" date="2019-04" db="EMBL/GenBank/DDBJ databases">
        <title>Pedobacter sp. RP-3-15 sp. nov., isolated from Arctic soil.</title>
        <authorList>
            <person name="Dahal R.H."/>
            <person name="Kim D.-U."/>
        </authorList>
    </citation>
    <scope>NUCLEOTIDE SEQUENCE [LARGE SCALE GENOMIC DNA]</scope>
    <source>
        <strain evidence="2 3">RP-3-15</strain>
    </source>
</reference>
<evidence type="ECO:0008006" key="4">
    <source>
        <dbReference type="Google" id="ProtNLM"/>
    </source>
</evidence>
<dbReference type="OrthoDB" id="981124at2"/>
<keyword evidence="1" id="KW-0472">Membrane</keyword>
<keyword evidence="1" id="KW-0812">Transmembrane</keyword>
<evidence type="ECO:0000256" key="1">
    <source>
        <dbReference type="SAM" id="Phobius"/>
    </source>
</evidence>
<gene>
    <name evidence="2" type="ORF">FA047_07385</name>
</gene>
<feature type="transmembrane region" description="Helical" evidence="1">
    <location>
        <begin position="25"/>
        <end position="41"/>
    </location>
</feature>
<dbReference type="InterPro" id="IPR051675">
    <property type="entry name" value="Endo/Exo/Phosphatase_dom_1"/>
</dbReference>